<keyword evidence="1" id="KW-0812">Transmembrane</keyword>
<feature type="transmembrane region" description="Helical" evidence="1">
    <location>
        <begin position="192"/>
        <end position="220"/>
    </location>
</feature>
<feature type="transmembrane region" description="Helical" evidence="1">
    <location>
        <begin position="113"/>
        <end position="131"/>
    </location>
</feature>
<protein>
    <recommendedName>
        <fullName evidence="2">DUF1206 domain-containing protein</fullName>
    </recommendedName>
</protein>
<organism evidence="3 4">
    <name type="scientific">Microbacterium oleivorans</name>
    <dbReference type="NCBI Taxonomy" id="273677"/>
    <lineage>
        <taxon>Bacteria</taxon>
        <taxon>Bacillati</taxon>
        <taxon>Actinomycetota</taxon>
        <taxon>Actinomycetes</taxon>
        <taxon>Micrococcales</taxon>
        <taxon>Microbacteriaceae</taxon>
        <taxon>Microbacterium</taxon>
    </lineage>
</organism>
<accession>A0A177K7W5</accession>
<dbReference type="Pfam" id="PF06724">
    <property type="entry name" value="DUF1206"/>
    <property type="match status" value="3"/>
</dbReference>
<dbReference type="EMBL" id="LSTV01000005">
    <property type="protein sequence ID" value="OAH49147.1"/>
    <property type="molecule type" value="Genomic_DNA"/>
</dbReference>
<gene>
    <name evidence="3" type="ORF">AYL44_14210</name>
</gene>
<dbReference type="OrthoDB" id="4552598at2"/>
<feature type="domain" description="DUF1206" evidence="2">
    <location>
        <begin position="24"/>
        <end position="92"/>
    </location>
</feature>
<comment type="caution">
    <text evidence="3">The sequence shown here is derived from an EMBL/GenBank/DDBJ whole genome shotgun (WGS) entry which is preliminary data.</text>
</comment>
<feature type="domain" description="DUF1206" evidence="2">
    <location>
        <begin position="199"/>
        <end position="267"/>
    </location>
</feature>
<sequence length="270" mass="27008">MTSTAKSAAHDAKNSRAVHVLARAGFAASGIVHILIGVIAISIALGGAGGQEADQSGALAQLAAAPGGIFLLWAVTIGLAALGLWHLLSAVLDRSADSGKDRAVHIVKNGAKGLVYLALAVTAGTFAAGGSSSSSGSTTSLTAGLLSTPGGVFVVVAIGIVLIAIAGYLVVKGVTRRFERDLSMPGGTAGRGVRILGTVGYIARGIAMAGVGVLFLFAAATNDPEKSSGLDGALRTIADLPAGKILLVLVGAGWIAYGVYAFFRARYTRL</sequence>
<name>A0A177K7W5_9MICO</name>
<evidence type="ECO:0000259" key="2">
    <source>
        <dbReference type="Pfam" id="PF06724"/>
    </source>
</evidence>
<feature type="transmembrane region" description="Helical" evidence="1">
    <location>
        <begin position="151"/>
        <end position="171"/>
    </location>
</feature>
<evidence type="ECO:0000313" key="4">
    <source>
        <dbReference type="Proteomes" id="UP000076998"/>
    </source>
</evidence>
<dbReference type="Proteomes" id="UP000076998">
    <property type="component" value="Unassembled WGS sequence"/>
</dbReference>
<evidence type="ECO:0000313" key="3">
    <source>
        <dbReference type="EMBL" id="OAH49147.1"/>
    </source>
</evidence>
<keyword evidence="1" id="KW-0472">Membrane</keyword>
<dbReference type="AlphaFoldDB" id="A0A177K7W5"/>
<dbReference type="RefSeq" id="WP_064003919.1">
    <property type="nucleotide sequence ID" value="NZ_LSTV01000005.1"/>
</dbReference>
<evidence type="ECO:0000256" key="1">
    <source>
        <dbReference type="SAM" id="Phobius"/>
    </source>
</evidence>
<dbReference type="InterPro" id="IPR009597">
    <property type="entry name" value="DUF1206"/>
</dbReference>
<feature type="domain" description="DUF1206" evidence="2">
    <location>
        <begin position="110"/>
        <end position="176"/>
    </location>
</feature>
<feature type="transmembrane region" description="Helical" evidence="1">
    <location>
        <begin position="68"/>
        <end position="92"/>
    </location>
</feature>
<reference evidence="3 4" key="1">
    <citation type="submission" date="2016-02" db="EMBL/GenBank/DDBJ databases">
        <authorList>
            <person name="Wen L."/>
            <person name="He K."/>
            <person name="Yang H."/>
        </authorList>
    </citation>
    <scope>NUCLEOTIDE SEQUENCE [LARGE SCALE GENOMIC DNA]</scope>
    <source>
        <strain evidence="3 4">CD11_3</strain>
    </source>
</reference>
<feature type="transmembrane region" description="Helical" evidence="1">
    <location>
        <begin position="240"/>
        <end position="263"/>
    </location>
</feature>
<proteinExistence type="predicted"/>
<feature type="transmembrane region" description="Helical" evidence="1">
    <location>
        <begin position="20"/>
        <end position="48"/>
    </location>
</feature>
<keyword evidence="1" id="KW-1133">Transmembrane helix</keyword>